<dbReference type="AlphaFoldDB" id="A0A0A9BN03"/>
<reference evidence="3" key="2">
    <citation type="journal article" date="2015" name="Data Brief">
        <title>Shoot transcriptome of the giant reed, Arundo donax.</title>
        <authorList>
            <person name="Barrero R.A."/>
            <person name="Guerrero F.D."/>
            <person name="Moolhuijzen P."/>
            <person name="Goolsby J.A."/>
            <person name="Tidwell J."/>
            <person name="Bellgard S.E."/>
            <person name="Bellgard M.I."/>
        </authorList>
    </citation>
    <scope>NUCLEOTIDE SEQUENCE</scope>
    <source>
        <tissue evidence="3">Shoot tissue taken approximately 20 cm above the soil surface</tissue>
    </source>
</reference>
<feature type="compositionally biased region" description="Polar residues" evidence="1">
    <location>
        <begin position="47"/>
        <end position="60"/>
    </location>
</feature>
<organism evidence="3">
    <name type="scientific">Arundo donax</name>
    <name type="common">Giant reed</name>
    <name type="synonym">Donax arundinaceus</name>
    <dbReference type="NCBI Taxonomy" id="35708"/>
    <lineage>
        <taxon>Eukaryota</taxon>
        <taxon>Viridiplantae</taxon>
        <taxon>Streptophyta</taxon>
        <taxon>Embryophyta</taxon>
        <taxon>Tracheophyta</taxon>
        <taxon>Spermatophyta</taxon>
        <taxon>Magnoliopsida</taxon>
        <taxon>Liliopsida</taxon>
        <taxon>Poales</taxon>
        <taxon>Poaceae</taxon>
        <taxon>PACMAD clade</taxon>
        <taxon>Arundinoideae</taxon>
        <taxon>Arundineae</taxon>
        <taxon>Arundo</taxon>
    </lineage>
</organism>
<accession>A0A0A9BN03</accession>
<name>A0A0A9BN03_ARUDO</name>
<sequence>MKILSFALLLLVLLICMLYYFCWSRASKSHDSLPVRNVEIQHRQMPSEASPQMEQGQSGQLRGRRISSGLHSRHGSPNV</sequence>
<feature type="signal peptide" evidence="2">
    <location>
        <begin position="1"/>
        <end position="24"/>
    </location>
</feature>
<evidence type="ECO:0000313" key="3">
    <source>
        <dbReference type="EMBL" id="JAD60617.1"/>
    </source>
</evidence>
<evidence type="ECO:0000256" key="1">
    <source>
        <dbReference type="SAM" id="MobiDB-lite"/>
    </source>
</evidence>
<evidence type="ECO:0000256" key="2">
    <source>
        <dbReference type="SAM" id="SignalP"/>
    </source>
</evidence>
<reference evidence="3" key="1">
    <citation type="submission" date="2014-09" db="EMBL/GenBank/DDBJ databases">
        <authorList>
            <person name="Magalhaes I.L.F."/>
            <person name="Oliveira U."/>
            <person name="Santos F.R."/>
            <person name="Vidigal T.H.D.A."/>
            <person name="Brescovit A.D."/>
            <person name="Santos A.J."/>
        </authorList>
    </citation>
    <scope>NUCLEOTIDE SEQUENCE</scope>
    <source>
        <tissue evidence="3">Shoot tissue taken approximately 20 cm above the soil surface</tissue>
    </source>
</reference>
<feature type="region of interest" description="Disordered" evidence="1">
    <location>
        <begin position="37"/>
        <end position="79"/>
    </location>
</feature>
<evidence type="ECO:0008006" key="4">
    <source>
        <dbReference type="Google" id="ProtNLM"/>
    </source>
</evidence>
<keyword evidence="2" id="KW-0732">Signal</keyword>
<proteinExistence type="predicted"/>
<dbReference type="EMBL" id="GBRH01237278">
    <property type="protein sequence ID" value="JAD60617.1"/>
    <property type="molecule type" value="Transcribed_RNA"/>
</dbReference>
<feature type="chain" id="PRO_5002060538" description="Secreted protein" evidence="2">
    <location>
        <begin position="25"/>
        <end position="79"/>
    </location>
</feature>
<protein>
    <recommendedName>
        <fullName evidence="4">Secreted protein</fullName>
    </recommendedName>
</protein>